<accession>A0A380B872</accession>
<keyword evidence="1" id="KW-1133">Transmembrane helix</keyword>
<evidence type="ECO:0000313" key="3">
    <source>
        <dbReference type="Proteomes" id="UP000254880"/>
    </source>
</evidence>
<keyword evidence="1" id="KW-0812">Transmembrane</keyword>
<dbReference type="Proteomes" id="UP000254880">
    <property type="component" value="Unassembled WGS sequence"/>
</dbReference>
<protein>
    <recommendedName>
        <fullName evidence="4">Prophage protein</fullName>
    </recommendedName>
</protein>
<keyword evidence="1" id="KW-0472">Membrane</keyword>
<dbReference type="AlphaFoldDB" id="A0A380B872"/>
<dbReference type="EMBL" id="UGYT01000001">
    <property type="protein sequence ID" value="SUI94369.1"/>
    <property type="molecule type" value="Genomic_DNA"/>
</dbReference>
<evidence type="ECO:0000256" key="1">
    <source>
        <dbReference type="SAM" id="Phobius"/>
    </source>
</evidence>
<gene>
    <name evidence="2" type="ORF">NCTC9783_04844</name>
</gene>
<proteinExistence type="predicted"/>
<organism evidence="2 3">
    <name type="scientific">Shigella flexneri</name>
    <dbReference type="NCBI Taxonomy" id="623"/>
    <lineage>
        <taxon>Bacteria</taxon>
        <taxon>Pseudomonadati</taxon>
        <taxon>Pseudomonadota</taxon>
        <taxon>Gammaproteobacteria</taxon>
        <taxon>Enterobacterales</taxon>
        <taxon>Enterobacteriaceae</taxon>
        <taxon>Shigella</taxon>
    </lineage>
</organism>
<sequence length="71" mass="7670">MIMLILAPLVGVLGALLLAYGAWLIYPPVGFVVAGALCLFWSWLVARYLDRTSSLSAEVNSVLFGIISTKK</sequence>
<reference evidence="2 3" key="1">
    <citation type="submission" date="2018-06" db="EMBL/GenBank/DDBJ databases">
        <authorList>
            <consortium name="Pathogen Informatics"/>
            <person name="Doyle S."/>
        </authorList>
    </citation>
    <scope>NUCLEOTIDE SEQUENCE [LARGE SCALE GENOMIC DNA]</scope>
    <source>
        <strain evidence="2 3">NCTC9783</strain>
    </source>
</reference>
<evidence type="ECO:0000313" key="2">
    <source>
        <dbReference type="EMBL" id="SUI94369.1"/>
    </source>
</evidence>
<name>A0A380B872_SHIFL</name>
<feature type="transmembrane region" description="Helical" evidence="1">
    <location>
        <begin position="31"/>
        <end position="49"/>
    </location>
</feature>
<evidence type="ECO:0008006" key="4">
    <source>
        <dbReference type="Google" id="ProtNLM"/>
    </source>
</evidence>